<evidence type="ECO:0000313" key="3">
    <source>
        <dbReference type="Proteomes" id="UP000241690"/>
    </source>
</evidence>
<feature type="signal peptide" evidence="1">
    <location>
        <begin position="1"/>
        <end position="23"/>
    </location>
</feature>
<accession>A0A2T4ADY0</accession>
<feature type="chain" id="PRO_5015550645" description="Secreted protein" evidence="1">
    <location>
        <begin position="24"/>
        <end position="140"/>
    </location>
</feature>
<dbReference type="RefSeq" id="XP_024774900.1">
    <property type="nucleotide sequence ID" value="XM_024915183.1"/>
</dbReference>
<organism evidence="2 3">
    <name type="scientific">Trichoderma harzianum CBS 226.95</name>
    <dbReference type="NCBI Taxonomy" id="983964"/>
    <lineage>
        <taxon>Eukaryota</taxon>
        <taxon>Fungi</taxon>
        <taxon>Dikarya</taxon>
        <taxon>Ascomycota</taxon>
        <taxon>Pezizomycotina</taxon>
        <taxon>Sordariomycetes</taxon>
        <taxon>Hypocreomycetidae</taxon>
        <taxon>Hypocreales</taxon>
        <taxon>Hypocreaceae</taxon>
        <taxon>Trichoderma</taxon>
    </lineage>
</organism>
<keyword evidence="3" id="KW-1185">Reference proteome</keyword>
<dbReference type="AlphaFoldDB" id="A0A2T4ADY0"/>
<evidence type="ECO:0008006" key="4">
    <source>
        <dbReference type="Google" id="ProtNLM"/>
    </source>
</evidence>
<proteinExistence type="predicted"/>
<dbReference type="Proteomes" id="UP000241690">
    <property type="component" value="Unassembled WGS sequence"/>
</dbReference>
<sequence>MPGHHLVCHGIILVLSLCRRQNSLCMQRHRLSNRERLIADPSSPFGFLTGPLPVPLWRRLTILPVHKGSIPVNVQSNTRLVRARDGAVPAAYMLVHAHIASKAPGTILQAPRPEQVSTMDGSAGIFVPFSLHSVSLPLAA</sequence>
<gene>
    <name evidence="2" type="ORF">M431DRAFT_439326</name>
</gene>
<reference evidence="2 3" key="1">
    <citation type="submission" date="2016-07" db="EMBL/GenBank/DDBJ databases">
        <title>Multiple horizontal gene transfer events from other fungi enriched the ability of initially mycotrophic Trichoderma (Ascomycota) to feed on dead plant biomass.</title>
        <authorList>
            <consortium name="DOE Joint Genome Institute"/>
            <person name="Aerts A."/>
            <person name="Atanasova L."/>
            <person name="Chenthamara K."/>
            <person name="Zhang J."/>
            <person name="Grujic M."/>
            <person name="Henrissat B."/>
            <person name="Kuo A."/>
            <person name="Salamov A."/>
            <person name="Lipzen A."/>
            <person name="Labutti K."/>
            <person name="Barry K."/>
            <person name="Miao Y."/>
            <person name="Rahimi M.J."/>
            <person name="Shen Q."/>
            <person name="Grigoriev I.V."/>
            <person name="Kubicek C.P."/>
            <person name="Druzhinina I.S."/>
        </authorList>
    </citation>
    <scope>NUCLEOTIDE SEQUENCE [LARGE SCALE GENOMIC DNA]</scope>
    <source>
        <strain evidence="2 3">CBS 226.95</strain>
    </source>
</reference>
<keyword evidence="1" id="KW-0732">Signal</keyword>
<evidence type="ECO:0000313" key="2">
    <source>
        <dbReference type="EMBL" id="PTB55223.1"/>
    </source>
</evidence>
<name>A0A2T4ADY0_TRIHA</name>
<evidence type="ECO:0000256" key="1">
    <source>
        <dbReference type="SAM" id="SignalP"/>
    </source>
</evidence>
<dbReference type="GeneID" id="36623750"/>
<dbReference type="EMBL" id="KZ679680">
    <property type="protein sequence ID" value="PTB55223.1"/>
    <property type="molecule type" value="Genomic_DNA"/>
</dbReference>
<protein>
    <recommendedName>
        <fullName evidence="4">Secreted protein</fullName>
    </recommendedName>
</protein>